<dbReference type="eggNOG" id="COG0457">
    <property type="taxonomic scope" value="Bacteria"/>
</dbReference>
<evidence type="ECO:0000256" key="1">
    <source>
        <dbReference type="PROSITE-ProRule" id="PRU00339"/>
    </source>
</evidence>
<name>A0A0A2MA09_9FLAO</name>
<dbReference type="PANTHER" id="PTHR12558:SF13">
    <property type="entry name" value="CELL DIVISION CYCLE PROTEIN 27 HOMOLOG"/>
    <property type="match status" value="1"/>
</dbReference>
<dbReference type="RefSeq" id="WP_026980747.1">
    <property type="nucleotide sequence ID" value="NZ_AUCZ01000014.1"/>
</dbReference>
<dbReference type="OrthoDB" id="638548at2"/>
<protein>
    <recommendedName>
        <fullName evidence="5">Tetratricopeptide repeat protein</fullName>
    </recommendedName>
</protein>
<dbReference type="Pfam" id="PF13181">
    <property type="entry name" value="TPR_8"/>
    <property type="match status" value="1"/>
</dbReference>
<evidence type="ECO:0000313" key="3">
    <source>
        <dbReference type="EMBL" id="KGO88268.1"/>
    </source>
</evidence>
<dbReference type="EMBL" id="JRLW01000016">
    <property type="protein sequence ID" value="KGO88268.1"/>
    <property type="molecule type" value="Genomic_DNA"/>
</dbReference>
<dbReference type="InterPro" id="IPR019734">
    <property type="entry name" value="TPR_rpt"/>
</dbReference>
<dbReference type="Proteomes" id="UP000030121">
    <property type="component" value="Unassembled WGS sequence"/>
</dbReference>
<evidence type="ECO:0000313" key="4">
    <source>
        <dbReference type="Proteomes" id="UP000030121"/>
    </source>
</evidence>
<dbReference type="Gene3D" id="1.25.40.10">
    <property type="entry name" value="Tetratricopeptide repeat domain"/>
    <property type="match status" value="4"/>
</dbReference>
<dbReference type="PANTHER" id="PTHR12558">
    <property type="entry name" value="CELL DIVISION CYCLE 16,23,27"/>
    <property type="match status" value="1"/>
</dbReference>
<dbReference type="STRING" id="1121899.GCA_000430025_02439"/>
<keyword evidence="1" id="KW-0802">TPR repeat</keyword>
<dbReference type="Pfam" id="PF14559">
    <property type="entry name" value="TPR_19"/>
    <property type="match status" value="1"/>
</dbReference>
<feature type="signal peptide" evidence="2">
    <location>
        <begin position="1"/>
        <end position="20"/>
    </location>
</feature>
<dbReference type="SMART" id="SM00028">
    <property type="entry name" value="TPR"/>
    <property type="match status" value="5"/>
</dbReference>
<keyword evidence="2" id="KW-0732">Signal</keyword>
<accession>A0A0A2MA09</accession>
<dbReference type="SUPFAM" id="SSF81901">
    <property type="entry name" value="HCP-like"/>
    <property type="match status" value="1"/>
</dbReference>
<reference evidence="3 4" key="1">
    <citation type="submission" date="2013-09" db="EMBL/GenBank/DDBJ databases">
        <authorList>
            <person name="Zeng Z."/>
            <person name="Chen C."/>
        </authorList>
    </citation>
    <scope>NUCLEOTIDE SEQUENCE [LARGE SCALE GENOMIC DNA]</scope>
    <source>
        <strain evidence="3 4">GH29-5</strain>
    </source>
</reference>
<dbReference type="Pfam" id="PF13432">
    <property type="entry name" value="TPR_16"/>
    <property type="match status" value="1"/>
</dbReference>
<dbReference type="AlphaFoldDB" id="A0A0A2MA09"/>
<evidence type="ECO:0008006" key="5">
    <source>
        <dbReference type="Google" id="ProtNLM"/>
    </source>
</evidence>
<feature type="chain" id="PRO_5002003032" description="Tetratricopeptide repeat protein" evidence="2">
    <location>
        <begin position="21"/>
        <end position="558"/>
    </location>
</feature>
<comment type="caution">
    <text evidence="3">The sequence shown here is derived from an EMBL/GenBank/DDBJ whole genome shotgun (WGS) entry which is preliminary data.</text>
</comment>
<keyword evidence="4" id="KW-1185">Reference proteome</keyword>
<evidence type="ECO:0000256" key="2">
    <source>
        <dbReference type="SAM" id="SignalP"/>
    </source>
</evidence>
<dbReference type="InterPro" id="IPR011990">
    <property type="entry name" value="TPR-like_helical_dom_sf"/>
</dbReference>
<dbReference type="SUPFAM" id="SSF48452">
    <property type="entry name" value="TPR-like"/>
    <property type="match status" value="2"/>
</dbReference>
<proteinExistence type="predicted"/>
<sequence length="558" mass="62669">MKNAKVLSLLLLGLSTSVFAQDLDQAKKAIAAEQFDKAKKILKGLVQSNPDNGKNFFYLGDVYLAQNEADSAKMFFQKGLTAKDKGTLNYIGLGQLDLDAKNAVGASANFDKAASGIKKKDVDELLLIAKAYIKSENPNYKKAIETINKALLIDDKNAQAYLLLGDAQYGNNNVNEAYSAYRNAYDADNSLLLAKMNMAKITKNAKAFDVAIKSFDEIVKLNPSFGPVYRELAETYYFWATSEPAKYNEYIQKALANYEKYMSLTDYSIESRMRHADFLILAKDYKALEKEANEMKKLDNVNPRIYRYLGYAAYENGNFAESSKALTEFFAKVEPKRIIARDYLYLGLTKMAEAKKADGTYDEKIFNEGVVELNKAVEKDPVIATELNPIGTKMFKEKLYKNAARLFEVAVKNPKSKNYVYDYFYLGYALYFDYNEKTSPKEQLVKADEAFSKVIEAWPTSQEAYLFKARVNEQMATPESKMAALSSYEQYVKVLEAKDEAEKAKPANKKGLVEALTFVGAHYANSGDKAKAVENLQKLLTVDPANEYATKTLKALKA</sequence>
<feature type="repeat" description="TPR" evidence="1">
    <location>
        <begin position="513"/>
        <end position="546"/>
    </location>
</feature>
<gene>
    <name evidence="3" type="ORF">Q764_11560</name>
</gene>
<dbReference type="PROSITE" id="PS50005">
    <property type="entry name" value="TPR"/>
    <property type="match status" value="1"/>
</dbReference>
<organism evidence="3 4">
    <name type="scientific">Flavobacterium suncheonense GH29-5 = DSM 17707</name>
    <dbReference type="NCBI Taxonomy" id="1121899"/>
    <lineage>
        <taxon>Bacteria</taxon>
        <taxon>Pseudomonadati</taxon>
        <taxon>Bacteroidota</taxon>
        <taxon>Flavobacteriia</taxon>
        <taxon>Flavobacteriales</taxon>
        <taxon>Flavobacteriaceae</taxon>
        <taxon>Flavobacterium</taxon>
    </lineage>
</organism>